<dbReference type="AlphaFoldDB" id="A0A1D1ZAV7"/>
<evidence type="ECO:0000313" key="1">
    <source>
        <dbReference type="EMBL" id="JAT63997.1"/>
    </source>
</evidence>
<dbReference type="EMBL" id="GDJX01003939">
    <property type="protein sequence ID" value="JAT63997.1"/>
    <property type="molecule type" value="Transcribed_RNA"/>
</dbReference>
<sequence>MLVYDESGYFDPSHLHHPNPMGGSLLDGHPEASMGLDHLHHQLGFDLEQDFHDHLMPEAAAAPGAGDNWNPGQLPDAHLHLPQYDGELAYAAAAAPDLLNLLHLPRCTVAPPVLPPGPPGGAISFGSPGGRAAAGFPVDVFAGEVPGSDVGGSAGFYLDPSVQPHLLRELFHTLPQGYGLL</sequence>
<gene>
    <name evidence="1" type="primary">BHLH10_1</name>
    <name evidence="1" type="ORF">g.48555</name>
</gene>
<reference evidence="1" key="1">
    <citation type="submission" date="2015-07" db="EMBL/GenBank/DDBJ databases">
        <title>Transcriptome Assembly of Anthurium amnicola.</title>
        <authorList>
            <person name="Suzuki J."/>
        </authorList>
    </citation>
    <scope>NUCLEOTIDE SEQUENCE</scope>
</reference>
<feature type="non-terminal residue" evidence="1">
    <location>
        <position position="181"/>
    </location>
</feature>
<proteinExistence type="predicted"/>
<protein>
    <submittedName>
        <fullName evidence="1">Transcription factor bHLH10</fullName>
    </submittedName>
</protein>
<accession>A0A1D1ZAV7</accession>
<name>A0A1D1ZAV7_9ARAE</name>
<organism evidence="1">
    <name type="scientific">Anthurium amnicola</name>
    <dbReference type="NCBI Taxonomy" id="1678845"/>
    <lineage>
        <taxon>Eukaryota</taxon>
        <taxon>Viridiplantae</taxon>
        <taxon>Streptophyta</taxon>
        <taxon>Embryophyta</taxon>
        <taxon>Tracheophyta</taxon>
        <taxon>Spermatophyta</taxon>
        <taxon>Magnoliopsida</taxon>
        <taxon>Liliopsida</taxon>
        <taxon>Araceae</taxon>
        <taxon>Pothoideae</taxon>
        <taxon>Potheae</taxon>
        <taxon>Anthurium</taxon>
    </lineage>
</organism>